<dbReference type="RefSeq" id="XP_027195627.1">
    <property type="nucleotide sequence ID" value="XM_027339826.1"/>
</dbReference>
<dbReference type="InterPro" id="IPR025271">
    <property type="entry name" value="CCDC28"/>
</dbReference>
<proteinExistence type="predicted"/>
<gene>
    <name evidence="2" type="primary">LOC113790191</name>
</gene>
<dbReference type="Pfam" id="PF13270">
    <property type="entry name" value="CCDC28"/>
    <property type="match status" value="1"/>
</dbReference>
<accession>A0A6P6XQA2</accession>
<reference evidence="2" key="1">
    <citation type="submission" date="2025-08" db="UniProtKB">
        <authorList>
            <consortium name="RefSeq"/>
        </authorList>
    </citation>
    <scope>IDENTIFICATION</scope>
    <source>
        <strain evidence="2">Airmid</strain>
    </source>
</reference>
<dbReference type="InParanoid" id="A0A6P6XQA2"/>
<name>A0A6P6XQA2_DERPT</name>
<evidence type="ECO:0000313" key="1">
    <source>
        <dbReference type="Proteomes" id="UP000515146"/>
    </source>
</evidence>
<dbReference type="PANTHER" id="PTHR13400:SF4">
    <property type="entry name" value="COILED-COIL DOMAIN-CONTAINING PROTEIN 28A-LIKE PROTEIN"/>
    <property type="match status" value="1"/>
</dbReference>
<dbReference type="OMA" id="RRNIHIR"/>
<sequence>MASKKKILPTSFSDDYIDIITNESNQHFRQQQQQLYHNQQQQRRSQPQILPIESYSPPPLLSTAKHPTFNRRNIHIRQQIARHSHFPSYYTLNSLYSKPNFLREFADVHETEQGLINLLTDFHEGKINAFGENITLENMIKVREQQENLARLHFEMNNQQSNKQSTIDCSSPAILIGNQTSSSSSSSTPILPSLTSSIDQHYRGYRLESQSSLANESNPISSASNVHTMMMTTTTTTTTTTPTIKTNSNSSPRIIVSMEESLQSSSSSPVSTSPQPNGSDQTIIFGKPFSKSNMIKLIQNLQNLCESIELLQSKNHNSID</sequence>
<dbReference type="KEGG" id="dpte:113790191"/>
<keyword evidence="1" id="KW-1185">Reference proteome</keyword>
<dbReference type="AlphaFoldDB" id="A0A6P6XQA2"/>
<protein>
    <submittedName>
        <fullName evidence="2">Integrator complex subunit 6 homolog</fullName>
    </submittedName>
</protein>
<dbReference type="Proteomes" id="UP000515146">
    <property type="component" value="Unplaced"/>
</dbReference>
<dbReference type="OrthoDB" id="9977011at2759"/>
<evidence type="ECO:0000313" key="2">
    <source>
        <dbReference type="RefSeq" id="XP_027195627.1"/>
    </source>
</evidence>
<dbReference type="PANTHER" id="PTHR13400">
    <property type="entry name" value="CHEMOKINE C-C MOTIF RECEPTOR 1"/>
    <property type="match status" value="1"/>
</dbReference>
<organism evidence="1 2">
    <name type="scientific">Dermatophagoides pteronyssinus</name>
    <name type="common">European house dust mite</name>
    <dbReference type="NCBI Taxonomy" id="6956"/>
    <lineage>
        <taxon>Eukaryota</taxon>
        <taxon>Metazoa</taxon>
        <taxon>Ecdysozoa</taxon>
        <taxon>Arthropoda</taxon>
        <taxon>Chelicerata</taxon>
        <taxon>Arachnida</taxon>
        <taxon>Acari</taxon>
        <taxon>Acariformes</taxon>
        <taxon>Sarcoptiformes</taxon>
        <taxon>Astigmata</taxon>
        <taxon>Psoroptidia</taxon>
        <taxon>Analgoidea</taxon>
        <taxon>Pyroglyphidae</taxon>
        <taxon>Dermatophagoidinae</taxon>
        <taxon>Dermatophagoides</taxon>
    </lineage>
</organism>